<protein>
    <recommendedName>
        <fullName evidence="2">Wings apart-like protein C-terminal domain-containing protein</fullName>
    </recommendedName>
</protein>
<feature type="compositionally biased region" description="Basic residues" evidence="1">
    <location>
        <begin position="221"/>
        <end position="234"/>
    </location>
</feature>
<reference evidence="3 4" key="1">
    <citation type="submission" date="2015-01" db="EMBL/GenBank/DDBJ databases">
        <title>The Genome Sequence of Exophiala oligosperma CBS72588.</title>
        <authorList>
            <consortium name="The Broad Institute Genomics Platform"/>
            <person name="Cuomo C."/>
            <person name="de Hoog S."/>
            <person name="Gorbushina A."/>
            <person name="Stielow B."/>
            <person name="Teixiera M."/>
            <person name="Abouelleil A."/>
            <person name="Chapman S.B."/>
            <person name="Priest M."/>
            <person name="Young S.K."/>
            <person name="Wortman J."/>
            <person name="Nusbaum C."/>
            <person name="Birren B."/>
        </authorList>
    </citation>
    <scope>NUCLEOTIDE SEQUENCE [LARGE SCALE GENOMIC DNA]</scope>
    <source>
        <strain evidence="3 4">CBS 72588</strain>
    </source>
</reference>
<sequence>MDARTAQARRKVNTYGKGTRRIAVHDLFDVGTFPLSESARPSTKPVTLLGQADVNISSSIPRSENQALAASKVSSDHRPEHHRSMSPSTTASAESSPSEETHHSMFDLQSSDEDSATFRSTQPLKKRKMTPVVNIPKINVTSKSAGKQKSMNGVTTQPGVQSISRPIAASKVADKASVRAMSKSEGSVKKLKRAPVRRGQSRERVDDGMDDLSRLGQNRSPSRKAPPKPVRVKKQSPALLSDTSDHNGTPKRKRGFLDEEAMDSPSPPALQMKSLRLAPEINSLELDISSTSSDEEMTGSTSTTQASRKGRKRLIDKLDAPRTQSVDRQQVKSSVGRSINGKQSPRKTEAEAQRASVMANAGPPLRQRATYARQRSHLSDMIDGLEPYSAINSQDSSQPSFSQPTSFGLASQIELEMEDSDDTDAFTQIKSIHELRRGAAISKFDQDIESILEDVESQSKSLRITALLLLMNKMKELSFLRHFQECGNFYRFTASSRDDADLITATLMVLVFHQVTAAKQSSPKNQLQVLNGLYRLPPDLSLQRKSLSSLAKDRKENLSKIMVKDIMDFEQDHLKHGPEKQHLISLLYLSSINDTLRGLINSGEEMPDFPGALLNGVLVNFNYEQQHLLQEDAARNRFENIQVLLSLLEIASVNRGMATSQLSISSISEVGSSVSSVMQLAREGRPETEHSCLRLIVSLSNNEPKVCEALTEGKLIATVFQIIDDRFLQLAGLASREQQFDNAQLESVILAVGCLLNIAECADPARRTMLKPDASGKSLVDRLVGIFNSHVDQTSEALTIDQTQILVAFGYISALLCTLCLNADARRRISDNIRGDGLSRLFEAAGIFLQHLRTVEEALGGAEGAASGFTARFTTVLDTLRQDSV</sequence>
<feature type="compositionally biased region" description="Basic and acidic residues" evidence="1">
    <location>
        <begin position="200"/>
        <end position="213"/>
    </location>
</feature>
<dbReference type="GeneID" id="27354761"/>
<dbReference type="VEuPathDB" id="FungiDB:PV06_02687"/>
<dbReference type="SUPFAM" id="SSF48371">
    <property type="entry name" value="ARM repeat"/>
    <property type="match status" value="1"/>
</dbReference>
<dbReference type="HOGENOM" id="CLU_015677_0_0_1"/>
<feature type="compositionally biased region" description="Polar residues" evidence="1">
    <location>
        <begin position="289"/>
        <end position="307"/>
    </location>
</feature>
<feature type="domain" description="Wings apart-like protein C-terminal" evidence="2">
    <location>
        <begin position="428"/>
        <end position="761"/>
    </location>
</feature>
<feature type="compositionally biased region" description="Polar residues" evidence="1">
    <location>
        <begin position="139"/>
        <end position="164"/>
    </location>
</feature>
<organism evidence="3 4">
    <name type="scientific">Exophiala oligosperma</name>
    <dbReference type="NCBI Taxonomy" id="215243"/>
    <lineage>
        <taxon>Eukaryota</taxon>
        <taxon>Fungi</taxon>
        <taxon>Dikarya</taxon>
        <taxon>Ascomycota</taxon>
        <taxon>Pezizomycotina</taxon>
        <taxon>Eurotiomycetes</taxon>
        <taxon>Chaetothyriomycetidae</taxon>
        <taxon>Chaetothyriales</taxon>
        <taxon>Herpotrichiellaceae</taxon>
        <taxon>Exophiala</taxon>
    </lineage>
</organism>
<evidence type="ECO:0000256" key="1">
    <source>
        <dbReference type="SAM" id="MobiDB-lite"/>
    </source>
</evidence>
<dbReference type="EMBL" id="KN847333">
    <property type="protein sequence ID" value="KIW47080.1"/>
    <property type="molecule type" value="Genomic_DNA"/>
</dbReference>
<evidence type="ECO:0000313" key="3">
    <source>
        <dbReference type="EMBL" id="KIW47080.1"/>
    </source>
</evidence>
<proteinExistence type="predicted"/>
<feature type="region of interest" description="Disordered" evidence="1">
    <location>
        <begin position="289"/>
        <end position="359"/>
    </location>
</feature>
<dbReference type="InterPro" id="IPR016024">
    <property type="entry name" value="ARM-type_fold"/>
</dbReference>
<feature type="region of interest" description="Disordered" evidence="1">
    <location>
        <begin position="55"/>
        <end position="270"/>
    </location>
</feature>
<dbReference type="AlphaFoldDB" id="A0A0D2DWS6"/>
<dbReference type="InterPro" id="IPR022771">
    <property type="entry name" value="WAPL_C"/>
</dbReference>
<accession>A0A0D2DWS6</accession>
<evidence type="ECO:0000259" key="2">
    <source>
        <dbReference type="Pfam" id="PF07814"/>
    </source>
</evidence>
<feature type="compositionally biased region" description="Low complexity" evidence="1">
    <location>
        <begin position="85"/>
        <end position="98"/>
    </location>
</feature>
<name>A0A0D2DWS6_9EURO</name>
<feature type="compositionally biased region" description="Polar residues" evidence="1">
    <location>
        <begin position="322"/>
        <end position="343"/>
    </location>
</feature>
<dbReference type="STRING" id="215243.A0A0D2DWS6"/>
<dbReference type="RefSeq" id="XP_016267296.1">
    <property type="nucleotide sequence ID" value="XM_016403399.1"/>
</dbReference>
<dbReference type="Proteomes" id="UP000053342">
    <property type="component" value="Unassembled WGS sequence"/>
</dbReference>
<feature type="compositionally biased region" description="Polar residues" evidence="1">
    <location>
        <begin position="55"/>
        <end position="68"/>
    </location>
</feature>
<feature type="compositionally biased region" description="Basic and acidic residues" evidence="1">
    <location>
        <begin position="74"/>
        <end position="83"/>
    </location>
</feature>
<evidence type="ECO:0000313" key="4">
    <source>
        <dbReference type="Proteomes" id="UP000053342"/>
    </source>
</evidence>
<keyword evidence="4" id="KW-1185">Reference proteome</keyword>
<gene>
    <name evidence="3" type="ORF">PV06_02687</name>
</gene>
<dbReference type="Gene3D" id="1.25.10.10">
    <property type="entry name" value="Leucine-rich Repeat Variant"/>
    <property type="match status" value="2"/>
</dbReference>
<dbReference type="InterPro" id="IPR011989">
    <property type="entry name" value="ARM-like"/>
</dbReference>
<dbReference type="Pfam" id="PF07814">
    <property type="entry name" value="WAPL"/>
    <property type="match status" value="1"/>
</dbReference>
<dbReference type="OrthoDB" id="78088at2759"/>